<proteinExistence type="predicted"/>
<reference evidence="1 2" key="1">
    <citation type="submission" date="2024-06" db="EMBL/GenBank/DDBJ databases">
        <title>The Natural Products Discovery Center: Release of the First 8490 Sequenced Strains for Exploring Actinobacteria Biosynthetic Diversity.</title>
        <authorList>
            <person name="Kalkreuter E."/>
            <person name="Kautsar S.A."/>
            <person name="Yang D."/>
            <person name="Bader C.D."/>
            <person name="Teijaro C.N."/>
            <person name="Fluegel L."/>
            <person name="Davis C.M."/>
            <person name="Simpson J.R."/>
            <person name="Lauterbach L."/>
            <person name="Steele A.D."/>
            <person name="Gui C."/>
            <person name="Meng S."/>
            <person name="Li G."/>
            <person name="Viehrig K."/>
            <person name="Ye F."/>
            <person name="Su P."/>
            <person name="Kiefer A.F."/>
            <person name="Nichols A."/>
            <person name="Cepeda A.J."/>
            <person name="Yan W."/>
            <person name="Fan B."/>
            <person name="Jiang Y."/>
            <person name="Adhikari A."/>
            <person name="Zheng C.-J."/>
            <person name="Schuster L."/>
            <person name="Cowan T.M."/>
            <person name="Smanski M.J."/>
            <person name="Chevrette M.G."/>
            <person name="De Carvalho L.P.S."/>
            <person name="Shen B."/>
        </authorList>
    </citation>
    <scope>NUCLEOTIDE SEQUENCE [LARGE SCALE GENOMIC DNA]</scope>
    <source>
        <strain evidence="1 2">NPDC000634</strain>
    </source>
</reference>
<accession>A0ABV1W319</accession>
<comment type="caution">
    <text evidence="1">The sequence shown here is derived from an EMBL/GenBank/DDBJ whole genome shotgun (WGS) entry which is preliminary data.</text>
</comment>
<protein>
    <submittedName>
        <fullName evidence="1">Uncharacterized protein</fullName>
    </submittedName>
</protein>
<dbReference type="RefSeq" id="WP_208640889.1">
    <property type="nucleotide sequence ID" value="NZ_MUBM01000349.1"/>
</dbReference>
<dbReference type="EMBL" id="JBEPCU010000253">
    <property type="protein sequence ID" value="MER6978593.1"/>
    <property type="molecule type" value="Genomic_DNA"/>
</dbReference>
<organism evidence="1 2">
    <name type="scientific">Streptomyces carpinensis</name>
    <dbReference type="NCBI Taxonomy" id="66369"/>
    <lineage>
        <taxon>Bacteria</taxon>
        <taxon>Bacillati</taxon>
        <taxon>Actinomycetota</taxon>
        <taxon>Actinomycetes</taxon>
        <taxon>Kitasatosporales</taxon>
        <taxon>Streptomycetaceae</taxon>
        <taxon>Streptomyces</taxon>
    </lineage>
</organism>
<dbReference type="Proteomes" id="UP001458415">
    <property type="component" value="Unassembled WGS sequence"/>
</dbReference>
<gene>
    <name evidence="1" type="ORF">ABT317_16670</name>
</gene>
<evidence type="ECO:0000313" key="1">
    <source>
        <dbReference type="EMBL" id="MER6978593.1"/>
    </source>
</evidence>
<sequence length="286" mass="30966">MIYDLLLAGTPVSPPALADALIQAVGVGDVDVDVADRDDDQSARDWTAPVLCGYGRLLGDLSMSLDIYVLDALFEEETAPSESEFAARLAAALGVAVLYPAVEDIPSAYWVVGPSGETARARLLSSDGEPPVHTIDAVESAVAELPGAAVETLPEILDGEAIGTPVADAALAGRPTGTTASVEGHVHYDLRVWERLVRRLESGWAPSGRYREDLFRRDLEARDDLAVIAGRVDQPFADALRSAVALLDSVFREYTEEAADPHSAPDRTDTTADHWWWRRRPRNVPW</sequence>
<evidence type="ECO:0000313" key="2">
    <source>
        <dbReference type="Proteomes" id="UP001458415"/>
    </source>
</evidence>
<name>A0ABV1W319_9ACTN</name>
<keyword evidence="2" id="KW-1185">Reference proteome</keyword>